<reference evidence="1 2" key="1">
    <citation type="submission" date="2017-01" db="EMBL/GenBank/DDBJ databases">
        <title>Pseudomonas psychrotolerans genome sequencing and assembly.</title>
        <authorList>
            <person name="Vyas B."/>
            <person name="Mayilraj S."/>
        </authorList>
    </citation>
    <scope>NUCLEOTIDE SEQUENCE [LARGE SCALE GENOMIC DNA]</scope>
    <source>
        <strain evidence="1 2">SDS18</strain>
    </source>
</reference>
<proteinExistence type="predicted"/>
<dbReference type="EMBL" id="MTLN01000006">
    <property type="protein sequence ID" value="ONN71078.1"/>
    <property type="molecule type" value="Genomic_DNA"/>
</dbReference>
<evidence type="ECO:0000313" key="1">
    <source>
        <dbReference type="EMBL" id="ONN71078.1"/>
    </source>
</evidence>
<dbReference type="RefSeq" id="WP_077171969.1">
    <property type="nucleotide sequence ID" value="NZ_MTLN01000006.1"/>
</dbReference>
<comment type="caution">
    <text evidence="1">The sequence shown here is derived from an EMBL/GenBank/DDBJ whole genome shotgun (WGS) entry which is preliminary data.</text>
</comment>
<sequence length="72" mass="8289">MGIEDNEFETLLKLISQLNLNMVMDQGRADSGVMSRIINALEERGVDNRTDEENGLFEWARYFQRLQGTGHD</sequence>
<protein>
    <submittedName>
        <fullName evidence="1">Uncharacterized protein</fullName>
    </submittedName>
</protein>
<keyword evidence="2" id="KW-1185">Reference proteome</keyword>
<name>A0ABX3IRX9_9PSED</name>
<organism evidence="1 2">
    <name type="scientific">Pseudomonas oryzihabitans</name>
    <dbReference type="NCBI Taxonomy" id="47885"/>
    <lineage>
        <taxon>Bacteria</taxon>
        <taxon>Pseudomonadati</taxon>
        <taxon>Pseudomonadota</taxon>
        <taxon>Gammaproteobacteria</taxon>
        <taxon>Pseudomonadales</taxon>
        <taxon>Pseudomonadaceae</taxon>
        <taxon>Pseudomonas</taxon>
    </lineage>
</organism>
<dbReference type="Proteomes" id="UP000189310">
    <property type="component" value="Unassembled WGS sequence"/>
</dbReference>
<accession>A0ABX3IRX9</accession>
<gene>
    <name evidence="1" type="ORF">BVL52_11280</name>
</gene>
<evidence type="ECO:0000313" key="2">
    <source>
        <dbReference type="Proteomes" id="UP000189310"/>
    </source>
</evidence>